<dbReference type="eggNOG" id="COG1556">
    <property type="taxonomic scope" value="Bacteria"/>
</dbReference>
<dbReference type="InterPro" id="IPR003741">
    <property type="entry name" value="LUD_dom"/>
</dbReference>
<sequence>MNEADFLKRIAGRLGRSTPLAEAPPREEIGAPDFWQTYALPLPERMDKFIVELEKLGGHARAFDSLAALHQGLRELLAQLAPARVGTWGPEWVTEHGLEDVLSGYDVVQWTGAEADRRQVVERFAQVDVGITGCAFAVADTGTIAVVTSPQQGRSVSLLPPVHIALVPVSRLYTRLGEALAQVAANAAGIPSSVNFITGPSRSSDIEGDGTVGIHGPAAVYALLWQDEGEAP</sequence>
<dbReference type="Pfam" id="PF02589">
    <property type="entry name" value="LUD_dom"/>
    <property type="match status" value="1"/>
</dbReference>
<gene>
    <name evidence="2" type="ORF">SAMN05421543_10897</name>
</gene>
<dbReference type="InterPro" id="IPR037171">
    <property type="entry name" value="NagB/RpiA_transferase-like"/>
</dbReference>
<dbReference type="PANTHER" id="PTHR43682">
    <property type="entry name" value="LACTATE UTILIZATION PROTEIN C"/>
    <property type="match status" value="1"/>
</dbReference>
<organism evidence="2 3">
    <name type="scientific">Alicyclobacillus macrosporangiidus</name>
    <dbReference type="NCBI Taxonomy" id="392015"/>
    <lineage>
        <taxon>Bacteria</taxon>
        <taxon>Bacillati</taxon>
        <taxon>Bacillota</taxon>
        <taxon>Bacilli</taxon>
        <taxon>Bacillales</taxon>
        <taxon>Alicyclobacillaceae</taxon>
        <taxon>Alicyclobacillus</taxon>
    </lineage>
</organism>
<protein>
    <submittedName>
        <fullName evidence="2">L-lactate dehydrogenase complex protein LldG</fullName>
    </submittedName>
</protein>
<dbReference type="Gene3D" id="3.40.50.10420">
    <property type="entry name" value="NagB/RpiA/CoA transferase-like"/>
    <property type="match status" value="1"/>
</dbReference>
<dbReference type="AlphaFoldDB" id="A0A1I7J339"/>
<accession>A0A1I7J339</accession>
<evidence type="ECO:0000259" key="1">
    <source>
        <dbReference type="Pfam" id="PF02589"/>
    </source>
</evidence>
<dbReference type="OrthoDB" id="9794157at2"/>
<dbReference type="STRING" id="392015.SAMN05421543_10897"/>
<evidence type="ECO:0000313" key="2">
    <source>
        <dbReference type="EMBL" id="SFU79616.1"/>
    </source>
</evidence>
<dbReference type="InterPro" id="IPR024185">
    <property type="entry name" value="FTHF_cligase-like_sf"/>
</dbReference>
<dbReference type="EMBL" id="FPBV01000008">
    <property type="protein sequence ID" value="SFU79616.1"/>
    <property type="molecule type" value="Genomic_DNA"/>
</dbReference>
<evidence type="ECO:0000313" key="3">
    <source>
        <dbReference type="Proteomes" id="UP000183508"/>
    </source>
</evidence>
<dbReference type="PANTHER" id="PTHR43682:SF1">
    <property type="entry name" value="LACTATE UTILIZATION PROTEIN C"/>
    <property type="match status" value="1"/>
</dbReference>
<reference evidence="3" key="1">
    <citation type="submission" date="2016-10" db="EMBL/GenBank/DDBJ databases">
        <authorList>
            <person name="Varghese N."/>
        </authorList>
    </citation>
    <scope>NUCLEOTIDE SEQUENCE [LARGE SCALE GENOMIC DNA]</scope>
    <source>
        <strain evidence="3">DSM 17980</strain>
    </source>
</reference>
<dbReference type="RefSeq" id="WP_074951836.1">
    <property type="nucleotide sequence ID" value="NZ_FPBV01000008.1"/>
</dbReference>
<feature type="domain" description="LUD" evidence="1">
    <location>
        <begin position="47"/>
        <end position="224"/>
    </location>
</feature>
<name>A0A1I7J339_9BACL</name>
<dbReference type="Proteomes" id="UP000183508">
    <property type="component" value="Unassembled WGS sequence"/>
</dbReference>
<keyword evidence="3" id="KW-1185">Reference proteome</keyword>
<proteinExistence type="predicted"/>
<dbReference type="SUPFAM" id="SSF100950">
    <property type="entry name" value="NagB/RpiA/CoA transferase-like"/>
    <property type="match status" value="1"/>
</dbReference>